<reference evidence="1 2" key="1">
    <citation type="submission" date="2017-11" db="EMBL/GenBank/DDBJ databases">
        <title>Complete genome of a free-living desiccation-tolerant cyanobacterium and its photosynthetic adaptation to extreme terrestrial habitat.</title>
        <authorList>
            <person name="Shang J."/>
        </authorList>
    </citation>
    <scope>NUCLEOTIDE SEQUENCE [LARGE SCALE GENOMIC DNA]</scope>
    <source>
        <strain evidence="1 2">CCNUN1</strain>
    </source>
</reference>
<organism evidence="1 2">
    <name type="scientific">Nostoc flagelliforme CCNUN1</name>
    <dbReference type="NCBI Taxonomy" id="2038116"/>
    <lineage>
        <taxon>Bacteria</taxon>
        <taxon>Bacillati</taxon>
        <taxon>Cyanobacteriota</taxon>
        <taxon>Cyanophyceae</taxon>
        <taxon>Nostocales</taxon>
        <taxon>Nostocaceae</taxon>
        <taxon>Nostoc</taxon>
    </lineage>
</organism>
<accession>A0A2K8SKX3</accession>
<sequence length="47" mass="5303">MGTIQSVFNLPGRQVEGFGAIIHAHRGMALRKAQMYYLQGFHHFGKT</sequence>
<dbReference type="KEGG" id="nfl:COO91_01375"/>
<dbReference type="AlphaFoldDB" id="A0A2K8SKX3"/>
<name>A0A2K8SKX3_9NOSO</name>
<dbReference type="Proteomes" id="UP000232003">
    <property type="component" value="Chromosome"/>
</dbReference>
<dbReference type="EMBL" id="CP024785">
    <property type="protein sequence ID" value="AUB35495.1"/>
    <property type="molecule type" value="Genomic_DNA"/>
</dbReference>
<protein>
    <submittedName>
        <fullName evidence="1">Uncharacterized protein</fullName>
    </submittedName>
</protein>
<proteinExistence type="predicted"/>
<keyword evidence="2" id="KW-1185">Reference proteome</keyword>
<evidence type="ECO:0000313" key="2">
    <source>
        <dbReference type="Proteomes" id="UP000232003"/>
    </source>
</evidence>
<evidence type="ECO:0000313" key="1">
    <source>
        <dbReference type="EMBL" id="AUB35495.1"/>
    </source>
</evidence>
<gene>
    <name evidence="1" type="ORF">COO91_01375</name>
</gene>